<dbReference type="EMBL" id="JBHFPV010000001">
    <property type="protein sequence ID" value="MFH6602902.1"/>
    <property type="molecule type" value="Genomic_DNA"/>
</dbReference>
<name>A0ACC7LHA1_9FLAO</name>
<keyword evidence="2" id="KW-1185">Reference proteome</keyword>
<sequence>MKLFRKPSSTLNTKNTIWKLDEVTLLFISILLVALWLIGTVLMTKTG</sequence>
<reference evidence="1" key="1">
    <citation type="submission" date="2024-09" db="EMBL/GenBank/DDBJ databases">
        <authorList>
            <person name="Liu J."/>
        </authorList>
    </citation>
    <scope>NUCLEOTIDE SEQUENCE</scope>
    <source>
        <strain evidence="1">NBU2967</strain>
    </source>
</reference>
<comment type="caution">
    <text evidence="1">The sequence shown here is derived from an EMBL/GenBank/DDBJ whole genome shotgun (WGS) entry which is preliminary data.</text>
</comment>
<proteinExistence type="predicted"/>
<protein>
    <submittedName>
        <fullName evidence="1">Uncharacterized protein</fullName>
    </submittedName>
</protein>
<evidence type="ECO:0000313" key="2">
    <source>
        <dbReference type="Proteomes" id="UP001595191"/>
    </source>
</evidence>
<gene>
    <name evidence="1" type="ORF">ACEZ3G_05395</name>
</gene>
<evidence type="ECO:0000313" key="1">
    <source>
        <dbReference type="EMBL" id="MFH6602902.1"/>
    </source>
</evidence>
<dbReference type="Proteomes" id="UP001595191">
    <property type="component" value="Unassembled WGS sequence"/>
</dbReference>
<organism evidence="1 2">
    <name type="scientific">Meishania litoralis</name>
    <dbReference type="NCBI Taxonomy" id="3434685"/>
    <lineage>
        <taxon>Bacteria</taxon>
        <taxon>Pseudomonadati</taxon>
        <taxon>Bacteroidota</taxon>
        <taxon>Flavobacteriia</taxon>
        <taxon>Flavobacteriales</taxon>
        <taxon>Flavobacteriaceae</taxon>
        <taxon>Meishania</taxon>
    </lineage>
</organism>
<accession>A0ACC7LHA1</accession>